<reference evidence="8" key="1">
    <citation type="submission" date="2017-02" db="EMBL/GenBank/DDBJ databases">
        <authorList>
            <person name="Varghese N."/>
            <person name="Submissions S."/>
        </authorList>
    </citation>
    <scope>NUCLEOTIDE SEQUENCE [LARGE SCALE GENOMIC DNA]</scope>
    <source>
        <strain evidence="8">SM117</strain>
    </source>
</reference>
<dbReference type="GO" id="GO:0005886">
    <property type="term" value="C:plasma membrane"/>
    <property type="evidence" value="ECO:0007669"/>
    <property type="project" value="UniProtKB-SubCell"/>
</dbReference>
<feature type="transmembrane region" description="Helical" evidence="6">
    <location>
        <begin position="95"/>
        <end position="122"/>
    </location>
</feature>
<evidence type="ECO:0000256" key="4">
    <source>
        <dbReference type="ARBA" id="ARBA00022989"/>
    </source>
</evidence>
<feature type="transmembrane region" description="Helical" evidence="6">
    <location>
        <begin position="410"/>
        <end position="430"/>
    </location>
</feature>
<protein>
    <submittedName>
        <fullName evidence="7">Membrane protein involved in the export of O-antigen and teichoic acid</fullName>
    </submittedName>
</protein>
<dbReference type="AlphaFoldDB" id="A0A1U6IP09"/>
<evidence type="ECO:0000313" key="7">
    <source>
        <dbReference type="EMBL" id="SLK09727.1"/>
    </source>
</evidence>
<keyword evidence="8" id="KW-1185">Reference proteome</keyword>
<dbReference type="STRING" id="428990.SAMN06295987_11039"/>
<feature type="transmembrane region" description="Helical" evidence="6">
    <location>
        <begin position="21"/>
        <end position="41"/>
    </location>
</feature>
<proteinExistence type="predicted"/>
<evidence type="ECO:0000256" key="3">
    <source>
        <dbReference type="ARBA" id="ARBA00022692"/>
    </source>
</evidence>
<keyword evidence="4 6" id="KW-1133">Transmembrane helix</keyword>
<evidence type="ECO:0000313" key="8">
    <source>
        <dbReference type="Proteomes" id="UP000190989"/>
    </source>
</evidence>
<sequence>MTASTAEVRTRSPLSRILANTAWLLGGKGFSAVCGIAYLAILTRSLGLKDFGHFSLIFGTAQALIALAGFETWRVVIRYGAEFVHRKDWNRFGRLAMACGLMDAAGAMLGCVIAFITIYGFATTLALNPAYIDTAFWFSCAMLWALVSTPTGIVRALNRFDKAVYVEAVVPIGRLTAALLIWWLGPTVARYLFAWAFIDLLEAALYWAMARHLCPEAVRWSHMRSWRQTLADNPGLVRFSVMTHAGGTIDALLRQGPLLLVGGLVGTSAAGLYRLANQLTQAMAKLSALLTRSVYAEVAHVKVAASTEVFRRLALQTSSIAAVAGLATTLLAYFLGADLLRLIGGETFARGAGILIPLAVAGSFELASVAFEPVLHSSEGAGRALSARIGGVAVLAAGILLLPGFGAERIAWSVAMGSAASYMALAALAYHRVLRTKNSNTAEATKPA</sequence>
<evidence type="ECO:0000256" key="2">
    <source>
        <dbReference type="ARBA" id="ARBA00022475"/>
    </source>
</evidence>
<evidence type="ECO:0000256" key="6">
    <source>
        <dbReference type="SAM" id="Phobius"/>
    </source>
</evidence>
<keyword evidence="5 6" id="KW-0472">Membrane</keyword>
<dbReference type="InterPro" id="IPR002797">
    <property type="entry name" value="Polysacc_synth"/>
</dbReference>
<feature type="transmembrane region" description="Helical" evidence="6">
    <location>
        <begin position="134"/>
        <end position="157"/>
    </location>
</feature>
<evidence type="ECO:0000256" key="1">
    <source>
        <dbReference type="ARBA" id="ARBA00004651"/>
    </source>
</evidence>
<feature type="transmembrane region" description="Helical" evidence="6">
    <location>
        <begin position="387"/>
        <end position="404"/>
    </location>
</feature>
<feature type="transmembrane region" description="Helical" evidence="6">
    <location>
        <begin position="164"/>
        <end position="185"/>
    </location>
</feature>
<keyword evidence="3 6" id="KW-0812">Transmembrane</keyword>
<dbReference type="Proteomes" id="UP000190989">
    <property type="component" value="Unassembled WGS sequence"/>
</dbReference>
<name>A0A1U6IP09_9SPHN</name>
<accession>A0A1U6IP09</accession>
<feature type="transmembrane region" description="Helical" evidence="6">
    <location>
        <begin position="313"/>
        <end position="334"/>
    </location>
</feature>
<keyword evidence="2" id="KW-1003">Cell membrane</keyword>
<evidence type="ECO:0000256" key="5">
    <source>
        <dbReference type="ARBA" id="ARBA00023136"/>
    </source>
</evidence>
<feature type="transmembrane region" description="Helical" evidence="6">
    <location>
        <begin position="53"/>
        <end position="74"/>
    </location>
</feature>
<dbReference type="Pfam" id="PF01943">
    <property type="entry name" value="Polysacc_synt"/>
    <property type="match status" value="1"/>
</dbReference>
<dbReference type="InterPro" id="IPR050833">
    <property type="entry name" value="Poly_Biosynth_Transport"/>
</dbReference>
<feature type="transmembrane region" description="Helical" evidence="6">
    <location>
        <begin position="354"/>
        <end position="375"/>
    </location>
</feature>
<dbReference type="PANTHER" id="PTHR30250:SF31">
    <property type="entry name" value="INNER MEMBRANE PROTEIN YGHQ"/>
    <property type="match status" value="1"/>
</dbReference>
<comment type="subcellular location">
    <subcellularLocation>
        <location evidence="1">Cell membrane</location>
        <topology evidence="1">Multi-pass membrane protein</topology>
    </subcellularLocation>
</comment>
<gene>
    <name evidence="7" type="ORF">SAMN06295987_11039</name>
</gene>
<dbReference type="PANTHER" id="PTHR30250">
    <property type="entry name" value="PST FAMILY PREDICTED COLANIC ACID TRANSPORTER"/>
    <property type="match status" value="1"/>
</dbReference>
<organism evidence="7 8">
    <name type="scientific">Novosphingobium mathurense</name>
    <dbReference type="NCBI Taxonomy" id="428990"/>
    <lineage>
        <taxon>Bacteria</taxon>
        <taxon>Pseudomonadati</taxon>
        <taxon>Pseudomonadota</taxon>
        <taxon>Alphaproteobacteria</taxon>
        <taxon>Sphingomonadales</taxon>
        <taxon>Sphingomonadaceae</taxon>
        <taxon>Novosphingobium</taxon>
    </lineage>
</organism>
<dbReference type="EMBL" id="FVZE01000010">
    <property type="protein sequence ID" value="SLK09727.1"/>
    <property type="molecule type" value="Genomic_DNA"/>
</dbReference>